<dbReference type="PANTHER" id="PTHR37422:SF13">
    <property type="entry name" value="LIPOPOLYSACCHARIDE BIOSYNTHESIS PROTEIN PA4999-RELATED"/>
    <property type="match status" value="1"/>
</dbReference>
<dbReference type="PROSITE" id="PS50005">
    <property type="entry name" value="TPR"/>
    <property type="match status" value="3"/>
</dbReference>
<dbReference type="InterPro" id="IPR007016">
    <property type="entry name" value="O-antigen_ligase-rel_domated"/>
</dbReference>
<dbReference type="Pfam" id="PF13181">
    <property type="entry name" value="TPR_8"/>
    <property type="match status" value="2"/>
</dbReference>
<feature type="repeat" description="TPR" evidence="5">
    <location>
        <begin position="567"/>
        <end position="600"/>
    </location>
</feature>
<gene>
    <name evidence="8" type="ORF">A3D56_03980</name>
</gene>
<feature type="repeat" description="TPR" evidence="5">
    <location>
        <begin position="700"/>
        <end position="733"/>
    </location>
</feature>
<comment type="caution">
    <text evidence="8">The sequence shown here is derived from an EMBL/GenBank/DDBJ whole genome shotgun (WGS) entry which is preliminary data.</text>
</comment>
<reference evidence="8 9" key="1">
    <citation type="journal article" date="2016" name="Nat. Commun.">
        <title>Thousands of microbial genomes shed light on interconnected biogeochemical processes in an aquifer system.</title>
        <authorList>
            <person name="Anantharaman K."/>
            <person name="Brown C.T."/>
            <person name="Hug L.A."/>
            <person name="Sharon I."/>
            <person name="Castelle C.J."/>
            <person name="Probst A.J."/>
            <person name="Thomas B.C."/>
            <person name="Singh A."/>
            <person name="Wilkins M.J."/>
            <person name="Karaoz U."/>
            <person name="Brodie E.L."/>
            <person name="Williams K.H."/>
            <person name="Hubbard S.S."/>
            <person name="Banfield J.F."/>
        </authorList>
    </citation>
    <scope>NUCLEOTIDE SEQUENCE [LARGE SCALE GENOMIC DNA]</scope>
</reference>
<feature type="repeat" description="TPR" evidence="5">
    <location>
        <begin position="601"/>
        <end position="634"/>
    </location>
</feature>
<dbReference type="GO" id="GO:0016020">
    <property type="term" value="C:membrane"/>
    <property type="evidence" value="ECO:0007669"/>
    <property type="project" value="UniProtKB-SubCell"/>
</dbReference>
<evidence type="ECO:0000313" key="9">
    <source>
        <dbReference type="Proteomes" id="UP000177943"/>
    </source>
</evidence>
<feature type="transmembrane region" description="Helical" evidence="6">
    <location>
        <begin position="344"/>
        <end position="367"/>
    </location>
</feature>
<dbReference type="Proteomes" id="UP000177943">
    <property type="component" value="Unassembled WGS sequence"/>
</dbReference>
<feature type="transmembrane region" description="Helical" evidence="6">
    <location>
        <begin position="9"/>
        <end position="33"/>
    </location>
</feature>
<dbReference type="EMBL" id="MHRP01000005">
    <property type="protein sequence ID" value="OHA27796.1"/>
    <property type="molecule type" value="Genomic_DNA"/>
</dbReference>
<evidence type="ECO:0000313" key="8">
    <source>
        <dbReference type="EMBL" id="OHA27796.1"/>
    </source>
</evidence>
<dbReference type="Pfam" id="PF04932">
    <property type="entry name" value="Wzy_C"/>
    <property type="match status" value="1"/>
</dbReference>
<feature type="transmembrane region" description="Helical" evidence="6">
    <location>
        <begin position="69"/>
        <end position="91"/>
    </location>
</feature>
<evidence type="ECO:0000256" key="5">
    <source>
        <dbReference type="PROSITE-ProRule" id="PRU00339"/>
    </source>
</evidence>
<feature type="domain" description="O-antigen ligase-related" evidence="7">
    <location>
        <begin position="203"/>
        <end position="357"/>
    </location>
</feature>
<evidence type="ECO:0000256" key="1">
    <source>
        <dbReference type="ARBA" id="ARBA00004141"/>
    </source>
</evidence>
<dbReference type="AlphaFoldDB" id="A0A1G2MVB1"/>
<feature type="transmembrane region" description="Helical" evidence="6">
    <location>
        <begin position="103"/>
        <end position="122"/>
    </location>
</feature>
<evidence type="ECO:0000256" key="2">
    <source>
        <dbReference type="ARBA" id="ARBA00022692"/>
    </source>
</evidence>
<dbReference type="PANTHER" id="PTHR37422">
    <property type="entry name" value="TEICHURONIC ACID BIOSYNTHESIS PROTEIN TUAE"/>
    <property type="match status" value="1"/>
</dbReference>
<keyword evidence="2 6" id="KW-0812">Transmembrane</keyword>
<feature type="transmembrane region" description="Helical" evidence="6">
    <location>
        <begin position="169"/>
        <end position="188"/>
    </location>
</feature>
<organism evidence="8 9">
    <name type="scientific">Candidatus Taylorbacteria bacterium RIFCSPHIGHO2_02_FULL_45_35</name>
    <dbReference type="NCBI Taxonomy" id="1802311"/>
    <lineage>
        <taxon>Bacteria</taxon>
        <taxon>Candidatus Tayloriibacteriota</taxon>
    </lineage>
</organism>
<dbReference type="InterPro" id="IPR011990">
    <property type="entry name" value="TPR-like_helical_dom_sf"/>
</dbReference>
<dbReference type="InterPro" id="IPR019734">
    <property type="entry name" value="TPR_rpt"/>
</dbReference>
<accession>A0A1G2MVB1</accession>
<feature type="transmembrane region" description="Helical" evidence="6">
    <location>
        <begin position="422"/>
        <end position="440"/>
    </location>
</feature>
<dbReference type="SUPFAM" id="SSF48452">
    <property type="entry name" value="TPR-like"/>
    <property type="match status" value="1"/>
</dbReference>
<feature type="transmembrane region" description="Helical" evidence="6">
    <location>
        <begin position="39"/>
        <end position="57"/>
    </location>
</feature>
<feature type="transmembrane region" description="Helical" evidence="6">
    <location>
        <begin position="461"/>
        <end position="479"/>
    </location>
</feature>
<proteinExistence type="predicted"/>
<evidence type="ECO:0000256" key="4">
    <source>
        <dbReference type="ARBA" id="ARBA00023136"/>
    </source>
</evidence>
<dbReference type="InterPro" id="IPR051533">
    <property type="entry name" value="WaaL-like"/>
</dbReference>
<name>A0A1G2MVB1_9BACT</name>
<keyword evidence="3 6" id="KW-1133">Transmembrane helix</keyword>
<feature type="transmembrane region" description="Helical" evidence="6">
    <location>
        <begin position="129"/>
        <end position="149"/>
    </location>
</feature>
<feature type="transmembrane region" description="Helical" evidence="6">
    <location>
        <begin position="249"/>
        <end position="267"/>
    </location>
</feature>
<dbReference type="Gene3D" id="1.25.40.10">
    <property type="entry name" value="Tetratricopeptide repeat domain"/>
    <property type="match status" value="2"/>
</dbReference>
<evidence type="ECO:0000256" key="3">
    <source>
        <dbReference type="ARBA" id="ARBA00022989"/>
    </source>
</evidence>
<protein>
    <recommendedName>
        <fullName evidence="7">O-antigen ligase-related domain-containing protein</fullName>
    </recommendedName>
</protein>
<keyword evidence="4 6" id="KW-0472">Membrane</keyword>
<keyword evidence="5" id="KW-0802">TPR repeat</keyword>
<comment type="subcellular location">
    <subcellularLocation>
        <location evidence="1">Membrane</location>
        <topology evidence="1">Multi-pass membrane protein</topology>
    </subcellularLocation>
</comment>
<dbReference type="SMART" id="SM00028">
    <property type="entry name" value="TPR"/>
    <property type="match status" value="3"/>
</dbReference>
<evidence type="ECO:0000259" key="7">
    <source>
        <dbReference type="Pfam" id="PF04932"/>
    </source>
</evidence>
<evidence type="ECO:0000256" key="6">
    <source>
        <dbReference type="SAM" id="Phobius"/>
    </source>
</evidence>
<feature type="transmembrane region" description="Helical" evidence="6">
    <location>
        <begin position="219"/>
        <end position="237"/>
    </location>
</feature>
<sequence length="750" mass="85728">MQLNKYLRYIILGGIFLIPFIPLVISSSLFFPYITGKGFAFRIIVEIISALWLILAIRSTIYRPRISLLLKFFALFVALIALSDILSPNALKSFWSNFERMEGWVTLIHLFAYFVVSGTMLSTEKLWKYFFQTSVAVSLLVGGYGVLQLMGKAVINQGGVRLDSTFGNASYLGAYFLFHIFITGFLLLGERLNRRKQYIYGAIILFQLFILYNTATRGAVLALGVGLFTMLVLVALFEKENKTLRKISFYALGSLCVIGLILVGLHFSPLAGKSKALERLTTIKLDDLQTRFSIWNIGWQGVKEKPFFGWGQESFNYVFNKYYKPSLFGQEQWFDRTHNIVFDWLVAGGIFGFLSFVSIFIVALYYLWHHKSPPWFQRGFLKKLHDLLRPGTVIPFSPARSAVLTGFFAAYLVHNLFVFDNIGSYIIMVSVLAYLHALHSTSLSDKWEKRLNIDEGLQNRLIIPIIVVSFVFIIYFASIKPILAGHTLIKAFGQYGADKGGPAENLRYFNKALSYNSFFGRSEIREQITQAANQVISSNVDISLKQSFYDLVRSEMTKQLKETPNDARYYVFFGSFLNRVGAYDEALLYLSKGLELSPNKQSIMFEVGSSYINQKKYKEALDIFKKAYELDTNFWQAKVLYVAALIYNKETDLVKKLTKEMYGRELVYEDVFIRAYSDLDQYGTVLALLKEREKGNPDDPELQISLAATYLKLGERTNAVKAVEKAIMLRPSFKEQGEYYIREIKAGRNP</sequence>